<evidence type="ECO:0000256" key="1">
    <source>
        <dbReference type="SAM" id="MobiDB-lite"/>
    </source>
</evidence>
<sequence length="121" mass="14071">METAGAYRLSDAVEDHKQVLTQHHRQLSDLSTAMKEPKEPSLVRGRHEDATLQLPRNPRFASYTHLMAFWKQIEPANRKIIRVTRAQCVAKTDEVPHTGNATGLQPIDKFFLFMNYFRHWV</sequence>
<evidence type="ECO:0000313" key="3">
    <source>
        <dbReference type="Proteomes" id="UP001557470"/>
    </source>
</evidence>
<dbReference type="EMBL" id="JAGEUA010000007">
    <property type="protein sequence ID" value="KAL0969888.1"/>
    <property type="molecule type" value="Genomic_DNA"/>
</dbReference>
<dbReference type="Proteomes" id="UP001557470">
    <property type="component" value="Unassembled WGS sequence"/>
</dbReference>
<reference evidence="2 3" key="1">
    <citation type="submission" date="2024-06" db="EMBL/GenBank/DDBJ databases">
        <authorList>
            <person name="Pan Q."/>
            <person name="Wen M."/>
            <person name="Jouanno E."/>
            <person name="Zahm M."/>
            <person name="Klopp C."/>
            <person name="Cabau C."/>
            <person name="Louis A."/>
            <person name="Berthelot C."/>
            <person name="Parey E."/>
            <person name="Roest Crollius H."/>
            <person name="Montfort J."/>
            <person name="Robinson-Rechavi M."/>
            <person name="Bouchez O."/>
            <person name="Lampietro C."/>
            <person name="Lopez Roques C."/>
            <person name="Donnadieu C."/>
            <person name="Postlethwait J."/>
            <person name="Bobe J."/>
            <person name="Verreycken H."/>
            <person name="Guiguen Y."/>
        </authorList>
    </citation>
    <scope>NUCLEOTIDE SEQUENCE [LARGE SCALE GENOMIC DNA]</scope>
    <source>
        <strain evidence="2">Up_M1</strain>
        <tissue evidence="2">Testis</tissue>
    </source>
</reference>
<accession>A0ABD0WJ03</accession>
<feature type="region of interest" description="Disordered" evidence="1">
    <location>
        <begin position="24"/>
        <end position="49"/>
    </location>
</feature>
<keyword evidence="3" id="KW-1185">Reference proteome</keyword>
<evidence type="ECO:0000313" key="2">
    <source>
        <dbReference type="EMBL" id="KAL0969888.1"/>
    </source>
</evidence>
<gene>
    <name evidence="2" type="ORF">UPYG_G00234010</name>
</gene>
<protein>
    <submittedName>
        <fullName evidence="2">Uncharacterized protein</fullName>
    </submittedName>
</protein>
<organism evidence="2 3">
    <name type="scientific">Umbra pygmaea</name>
    <name type="common">Eastern mudminnow</name>
    <dbReference type="NCBI Taxonomy" id="75934"/>
    <lineage>
        <taxon>Eukaryota</taxon>
        <taxon>Metazoa</taxon>
        <taxon>Chordata</taxon>
        <taxon>Craniata</taxon>
        <taxon>Vertebrata</taxon>
        <taxon>Euteleostomi</taxon>
        <taxon>Actinopterygii</taxon>
        <taxon>Neopterygii</taxon>
        <taxon>Teleostei</taxon>
        <taxon>Protacanthopterygii</taxon>
        <taxon>Esociformes</taxon>
        <taxon>Umbridae</taxon>
        <taxon>Umbra</taxon>
    </lineage>
</organism>
<proteinExistence type="predicted"/>
<feature type="compositionally biased region" description="Basic and acidic residues" evidence="1">
    <location>
        <begin position="35"/>
        <end position="49"/>
    </location>
</feature>
<name>A0ABD0WJ03_UMBPY</name>
<dbReference type="AlphaFoldDB" id="A0ABD0WJ03"/>
<comment type="caution">
    <text evidence="2">The sequence shown here is derived from an EMBL/GenBank/DDBJ whole genome shotgun (WGS) entry which is preliminary data.</text>
</comment>